<dbReference type="InterPro" id="IPR008250">
    <property type="entry name" value="ATPase_P-typ_transduc_dom_A_sf"/>
</dbReference>
<proteinExistence type="inferred from homology"/>
<dbReference type="InterPro" id="IPR004014">
    <property type="entry name" value="ATPase_P-typ_cation-transptr_N"/>
</dbReference>
<evidence type="ECO:0000256" key="6">
    <source>
        <dbReference type="ARBA" id="ARBA00022840"/>
    </source>
</evidence>
<keyword evidence="5" id="KW-0547">Nucleotide-binding</keyword>
<dbReference type="SUPFAM" id="SSF81653">
    <property type="entry name" value="Calcium ATPase, transduction domain A"/>
    <property type="match status" value="1"/>
</dbReference>
<feature type="transmembrane region" description="Helical" evidence="10">
    <location>
        <begin position="285"/>
        <end position="310"/>
    </location>
</feature>
<keyword evidence="4 10" id="KW-0812">Transmembrane</keyword>
<dbReference type="InterPro" id="IPR036412">
    <property type="entry name" value="HAD-like_sf"/>
</dbReference>
<comment type="similarity">
    <text evidence="2">Belongs to the cation transport ATPase (P-type) (TC 3.A.3) family. Type IIA subfamily.</text>
</comment>
<dbReference type="Pfam" id="PF13246">
    <property type="entry name" value="Cation_ATPase"/>
    <property type="match status" value="1"/>
</dbReference>
<keyword evidence="3" id="KW-1003">Cell membrane</keyword>
<evidence type="ECO:0000256" key="8">
    <source>
        <dbReference type="ARBA" id="ARBA00022989"/>
    </source>
</evidence>
<feature type="transmembrane region" description="Helical" evidence="10">
    <location>
        <begin position="838"/>
        <end position="858"/>
    </location>
</feature>
<reference evidence="12 13" key="1">
    <citation type="submission" date="2021-05" db="EMBL/GenBank/DDBJ databases">
        <title>Petroleum and Energy Research Collection (APPE): ex situ preservation of microbial diversity associated with the oil industry and exploitation of its biotechnological potential.</title>
        <authorList>
            <person name="Paixao C.T.M."/>
            <person name="Gomes M.B."/>
            <person name="Oliveira V.M."/>
        </authorList>
    </citation>
    <scope>NUCLEOTIDE SEQUENCE [LARGE SCALE GENOMIC DNA]</scope>
    <source>
        <strain evidence="12 13">LIT2</strain>
    </source>
</reference>
<feature type="transmembrane region" description="Helical" evidence="10">
    <location>
        <begin position="696"/>
        <end position="721"/>
    </location>
</feature>
<dbReference type="InterPro" id="IPR023299">
    <property type="entry name" value="ATPase_P-typ_cyto_dom_N"/>
</dbReference>
<gene>
    <name evidence="12" type="ORF">KGQ91_03715</name>
</gene>
<evidence type="ECO:0000256" key="3">
    <source>
        <dbReference type="ARBA" id="ARBA00022475"/>
    </source>
</evidence>
<keyword evidence="8 10" id="KW-1133">Transmembrane helix</keyword>
<feature type="transmembrane region" description="Helical" evidence="10">
    <location>
        <begin position="799"/>
        <end position="818"/>
    </location>
</feature>
<feature type="transmembrane region" description="Helical" evidence="10">
    <location>
        <begin position="258"/>
        <end position="279"/>
    </location>
</feature>
<evidence type="ECO:0000313" key="12">
    <source>
        <dbReference type="EMBL" id="MBZ9566792.1"/>
    </source>
</evidence>
<name>A0ABS7WW14_9GAMM</name>
<dbReference type="Gene3D" id="3.40.50.1000">
    <property type="entry name" value="HAD superfamily/HAD-like"/>
    <property type="match status" value="1"/>
</dbReference>
<keyword evidence="13" id="KW-1185">Reference proteome</keyword>
<feature type="transmembrane region" description="Helical" evidence="10">
    <location>
        <begin position="727"/>
        <end position="748"/>
    </location>
</feature>
<dbReference type="InterPro" id="IPR050510">
    <property type="entry name" value="Cation_transp_ATPase_P-type"/>
</dbReference>
<dbReference type="EMBL" id="JAGXFD010000001">
    <property type="protein sequence ID" value="MBZ9566792.1"/>
    <property type="molecule type" value="Genomic_DNA"/>
</dbReference>
<organism evidence="12 13">
    <name type="scientific">Modicisalibacter tunisiensis</name>
    <dbReference type="NCBI Taxonomy" id="390637"/>
    <lineage>
        <taxon>Bacteria</taxon>
        <taxon>Pseudomonadati</taxon>
        <taxon>Pseudomonadota</taxon>
        <taxon>Gammaproteobacteria</taxon>
        <taxon>Oceanospirillales</taxon>
        <taxon>Halomonadaceae</taxon>
        <taxon>Modicisalibacter</taxon>
    </lineage>
</organism>
<dbReference type="InterPro" id="IPR044492">
    <property type="entry name" value="P_typ_ATPase_HD_dom"/>
</dbReference>
<dbReference type="InterPro" id="IPR023298">
    <property type="entry name" value="ATPase_P-typ_TM_dom_sf"/>
</dbReference>
<dbReference type="SUPFAM" id="SSF81665">
    <property type="entry name" value="Calcium ATPase, transmembrane domain M"/>
    <property type="match status" value="1"/>
</dbReference>
<sequence>MSFPAPHSAEPEAVAQRAHVESAERVLQRLDSRSAGLSPEEAAHRLASHGANVLPEAARTPTWRRLLAQFHNALIYLLLAAALAAGGLGYVVDAAVILAVVVINALVGFIQEGRAETALRAIRELAPPQARVVRAGRRLTVPVAELVPGDVVLLEAGDRVPADLRLVTAQGLLIDEAILTGESAVAEKQTGAVMADAALGDRHCMAYAATWVVAGRGNGVVVATGMASEVGRISALLRDVRVATTPLLDQLDRFARRFLWVALPSAALVFLFAVLWRGYPWTQALIAVVAILVGAVPEGLPAVISITLAIGVRRMARRHAAIRRLPAVETLGAVSVIASDKTGTLTRNEMTVCRLESAVARATVTGRGYRPEGRLEPAVGEAGADWSLLIRAGVLCSDADLVARDGDWQVVGDPMEGALLMLAHKAGQDPEALRADWPRLDEIPFGAEHRFMATVNQAPDGRHWLFIKGAPDALLTLCRREARADGDGPLDPDVWAARIEAIAGAGERVLGFAAKPLERPGSPFRELGDGLVFLGVAGFIDPPRDEAVAAVAECRRAGIDVKMITGDHVATALAIARDLGLAEQPRALTGQEIETLSAEALAGRVGAVQVFARTTPAHKLRIVQALQAGDAVVAMTGDGVNDAPALKQADVGIGMGHKGTDAAKEAARMVLLDDNFASIVAAVREGRVVHDNIRKVVAWTLPTNGGEVMTVIAALLFGLTLPMSAVQILWINLVTAVTLGLVLAFEPAEPGVMTRPPRPRHQGLLTRLLVWRVVFVSLLFTGVALGMFFLALARHADLALARTLVVNTLIALEVVYLFSVRISHTTALTWHGVMGTRAVLAGLAVVALAQLAFTYLPVMQRLFETRPLGADDLAWLAGVAVAALGVLELEKWLVRRVNARNDG</sequence>
<dbReference type="Gene3D" id="3.40.1110.10">
    <property type="entry name" value="Calcium-transporting ATPase, cytoplasmic domain N"/>
    <property type="match status" value="1"/>
</dbReference>
<dbReference type="Pfam" id="PF00689">
    <property type="entry name" value="Cation_ATPase_C"/>
    <property type="match status" value="1"/>
</dbReference>
<dbReference type="Gene3D" id="2.70.150.10">
    <property type="entry name" value="Calcium-transporting ATPase, cytoplasmic transduction domain A"/>
    <property type="match status" value="1"/>
</dbReference>
<comment type="caution">
    <text evidence="12">The sequence shown here is derived from an EMBL/GenBank/DDBJ whole genome shotgun (WGS) entry which is preliminary data.</text>
</comment>
<dbReference type="PROSITE" id="PS00154">
    <property type="entry name" value="ATPASE_E1_E2"/>
    <property type="match status" value="1"/>
</dbReference>
<dbReference type="PANTHER" id="PTHR43294">
    <property type="entry name" value="SODIUM/POTASSIUM-TRANSPORTING ATPASE SUBUNIT ALPHA"/>
    <property type="match status" value="1"/>
</dbReference>
<dbReference type="InterPro" id="IPR023214">
    <property type="entry name" value="HAD_sf"/>
</dbReference>
<keyword evidence="7" id="KW-1278">Translocase</keyword>
<dbReference type="PANTHER" id="PTHR43294:SF21">
    <property type="entry name" value="CATION TRANSPORTING ATPASE"/>
    <property type="match status" value="1"/>
</dbReference>
<evidence type="ECO:0000256" key="9">
    <source>
        <dbReference type="ARBA" id="ARBA00023136"/>
    </source>
</evidence>
<evidence type="ECO:0000259" key="11">
    <source>
        <dbReference type="SMART" id="SM00831"/>
    </source>
</evidence>
<dbReference type="SMART" id="SM00831">
    <property type="entry name" value="Cation_ATPase_N"/>
    <property type="match status" value="1"/>
</dbReference>
<keyword evidence="6" id="KW-0067">ATP-binding</keyword>
<comment type="subcellular location">
    <subcellularLocation>
        <location evidence="1">Cell membrane</location>
        <topology evidence="1">Multi-pass membrane protein</topology>
    </subcellularLocation>
</comment>
<feature type="transmembrane region" description="Helical" evidence="10">
    <location>
        <begin position="66"/>
        <end position="84"/>
    </location>
</feature>
<dbReference type="InterPro" id="IPR006068">
    <property type="entry name" value="ATPase_P-typ_cation-transptr_C"/>
</dbReference>
<feature type="transmembrane region" description="Helical" evidence="10">
    <location>
        <begin position="90"/>
        <end position="110"/>
    </location>
</feature>
<dbReference type="InterPro" id="IPR001757">
    <property type="entry name" value="P_typ_ATPase"/>
</dbReference>
<dbReference type="NCBIfam" id="TIGR01494">
    <property type="entry name" value="ATPase_P-type"/>
    <property type="match status" value="2"/>
</dbReference>
<evidence type="ECO:0000256" key="1">
    <source>
        <dbReference type="ARBA" id="ARBA00004651"/>
    </source>
</evidence>
<evidence type="ECO:0000256" key="5">
    <source>
        <dbReference type="ARBA" id="ARBA00022741"/>
    </source>
</evidence>
<dbReference type="InterPro" id="IPR059000">
    <property type="entry name" value="ATPase_P-type_domA"/>
</dbReference>
<evidence type="ECO:0000256" key="10">
    <source>
        <dbReference type="SAM" id="Phobius"/>
    </source>
</evidence>
<feature type="transmembrane region" description="Helical" evidence="10">
    <location>
        <begin position="769"/>
        <end position="793"/>
    </location>
</feature>
<accession>A0ABS7WW14</accession>
<dbReference type="Pfam" id="PF00122">
    <property type="entry name" value="E1-E2_ATPase"/>
    <property type="match status" value="1"/>
</dbReference>
<dbReference type="SFLD" id="SFLDF00027">
    <property type="entry name" value="p-type_atpase"/>
    <property type="match status" value="1"/>
</dbReference>
<keyword evidence="9 10" id="KW-0472">Membrane</keyword>
<evidence type="ECO:0000256" key="4">
    <source>
        <dbReference type="ARBA" id="ARBA00022692"/>
    </source>
</evidence>
<dbReference type="SUPFAM" id="SSF81660">
    <property type="entry name" value="Metal cation-transporting ATPase, ATP-binding domain N"/>
    <property type="match status" value="1"/>
</dbReference>
<dbReference type="Proteomes" id="UP001319883">
    <property type="component" value="Unassembled WGS sequence"/>
</dbReference>
<evidence type="ECO:0000256" key="7">
    <source>
        <dbReference type="ARBA" id="ARBA00022967"/>
    </source>
</evidence>
<feature type="domain" description="Cation-transporting P-type ATPase N-terminal" evidence="11">
    <location>
        <begin position="17"/>
        <end position="90"/>
    </location>
</feature>
<dbReference type="SFLD" id="SFLDG00002">
    <property type="entry name" value="C1.7:_P-type_atpase_like"/>
    <property type="match status" value="1"/>
</dbReference>
<feature type="transmembrane region" description="Helical" evidence="10">
    <location>
        <begin position="873"/>
        <end position="894"/>
    </location>
</feature>
<protein>
    <submittedName>
        <fullName evidence="12">HAD-IC family P-type ATPase</fullName>
    </submittedName>
</protein>
<evidence type="ECO:0000256" key="2">
    <source>
        <dbReference type="ARBA" id="ARBA00005675"/>
    </source>
</evidence>
<dbReference type="SFLD" id="SFLDS00003">
    <property type="entry name" value="Haloacid_Dehalogenase"/>
    <property type="match status" value="1"/>
</dbReference>
<dbReference type="SUPFAM" id="SSF56784">
    <property type="entry name" value="HAD-like"/>
    <property type="match status" value="1"/>
</dbReference>
<dbReference type="Pfam" id="PF00690">
    <property type="entry name" value="Cation_ATPase_N"/>
    <property type="match status" value="1"/>
</dbReference>
<dbReference type="PRINTS" id="PR00120">
    <property type="entry name" value="HATPASE"/>
</dbReference>
<dbReference type="Gene3D" id="1.20.1110.10">
    <property type="entry name" value="Calcium-transporting ATPase, transmembrane domain"/>
    <property type="match status" value="1"/>
</dbReference>
<evidence type="ECO:0000313" key="13">
    <source>
        <dbReference type="Proteomes" id="UP001319883"/>
    </source>
</evidence>
<dbReference type="PRINTS" id="PR00119">
    <property type="entry name" value="CATATPASE"/>
</dbReference>
<dbReference type="InterPro" id="IPR018303">
    <property type="entry name" value="ATPase_P-typ_P_site"/>
</dbReference>